<sequence length="241" mass="27005">MMTLAQPLAPEAVPGLPASIPWIMQHRTNLPNPPVYTNADLAVPEEDPMYGYAMDLKQLLDDNTASEKFGRDLTGLINEIIGHVNPDHPTLPSPYLAQHHQSASHRAQKHTYSGCAKGCMLFFDGQETCAYCPESPLPTTTAPFTYLPLAYQLAKIVSVPHLWDLINGYDVVNRRDNDHLTDIFDGDLFRQHHVPSHTPTTLYLGMTIDGFQPFPHAKFSATMVNFVLLSLPPNVRYHQEF</sequence>
<organism evidence="1 2">
    <name type="scientific">Dispira parvispora</name>
    <dbReference type="NCBI Taxonomy" id="1520584"/>
    <lineage>
        <taxon>Eukaryota</taxon>
        <taxon>Fungi</taxon>
        <taxon>Fungi incertae sedis</taxon>
        <taxon>Zoopagomycota</taxon>
        <taxon>Kickxellomycotina</taxon>
        <taxon>Dimargaritomycetes</taxon>
        <taxon>Dimargaritales</taxon>
        <taxon>Dimargaritaceae</taxon>
        <taxon>Dispira</taxon>
    </lineage>
</organism>
<feature type="non-terminal residue" evidence="1">
    <location>
        <position position="241"/>
    </location>
</feature>
<name>A0A9W8E6R2_9FUNG</name>
<evidence type="ECO:0000313" key="1">
    <source>
        <dbReference type="EMBL" id="KAJ1964530.1"/>
    </source>
</evidence>
<evidence type="ECO:0000313" key="2">
    <source>
        <dbReference type="Proteomes" id="UP001150925"/>
    </source>
</evidence>
<keyword evidence="2" id="KW-1185">Reference proteome</keyword>
<comment type="caution">
    <text evidence="1">The sequence shown here is derived from an EMBL/GenBank/DDBJ whole genome shotgun (WGS) entry which is preliminary data.</text>
</comment>
<dbReference type="Proteomes" id="UP001150925">
    <property type="component" value="Unassembled WGS sequence"/>
</dbReference>
<protein>
    <submittedName>
        <fullName evidence="1">Uncharacterized protein</fullName>
    </submittedName>
</protein>
<accession>A0A9W8E6R2</accession>
<gene>
    <name evidence="1" type="ORF">IWQ62_002909</name>
</gene>
<reference evidence="1" key="1">
    <citation type="submission" date="2022-07" db="EMBL/GenBank/DDBJ databases">
        <title>Phylogenomic reconstructions and comparative analyses of Kickxellomycotina fungi.</title>
        <authorList>
            <person name="Reynolds N.K."/>
            <person name="Stajich J.E."/>
            <person name="Barry K."/>
            <person name="Grigoriev I.V."/>
            <person name="Crous P."/>
            <person name="Smith M.E."/>
        </authorList>
    </citation>
    <scope>NUCLEOTIDE SEQUENCE</scope>
    <source>
        <strain evidence="1">RSA 1196</strain>
    </source>
</reference>
<dbReference type="EMBL" id="JANBPY010000690">
    <property type="protein sequence ID" value="KAJ1964530.1"/>
    <property type="molecule type" value="Genomic_DNA"/>
</dbReference>
<proteinExistence type="predicted"/>
<dbReference type="AlphaFoldDB" id="A0A9W8E6R2"/>